<proteinExistence type="predicted"/>
<evidence type="ECO:0000313" key="1">
    <source>
        <dbReference type="EMBL" id="GAH05211.1"/>
    </source>
</evidence>
<accession>X1CAN3</accession>
<comment type="caution">
    <text evidence="1">The sequence shown here is derived from an EMBL/GenBank/DDBJ whole genome shotgun (WGS) entry which is preliminary data.</text>
</comment>
<dbReference type="EMBL" id="BART01020699">
    <property type="protein sequence ID" value="GAH05211.1"/>
    <property type="molecule type" value="Genomic_DNA"/>
</dbReference>
<gene>
    <name evidence="1" type="ORF">S01H4_38387</name>
</gene>
<protein>
    <submittedName>
        <fullName evidence="1">Uncharacterized protein</fullName>
    </submittedName>
</protein>
<name>X1CAN3_9ZZZZ</name>
<dbReference type="AlphaFoldDB" id="X1CAN3"/>
<sequence>MPTDYDLGTLTVVGHDVDKLTQALGISDDRFDDLVNLARKAWEHEDTISESIEYLAANSNGSELVLALVFFGRIWEDSQDEETEGE</sequence>
<reference evidence="1" key="1">
    <citation type="journal article" date="2014" name="Front. Microbiol.">
        <title>High frequency of phylogenetically diverse reductive dehalogenase-homologous genes in deep subseafloor sedimentary metagenomes.</title>
        <authorList>
            <person name="Kawai M."/>
            <person name="Futagami T."/>
            <person name="Toyoda A."/>
            <person name="Takaki Y."/>
            <person name="Nishi S."/>
            <person name="Hori S."/>
            <person name="Arai W."/>
            <person name="Tsubouchi T."/>
            <person name="Morono Y."/>
            <person name="Uchiyama I."/>
            <person name="Ito T."/>
            <person name="Fujiyama A."/>
            <person name="Inagaki F."/>
            <person name="Takami H."/>
        </authorList>
    </citation>
    <scope>NUCLEOTIDE SEQUENCE</scope>
    <source>
        <strain evidence="1">Expedition CK06-06</strain>
    </source>
</reference>
<organism evidence="1">
    <name type="scientific">marine sediment metagenome</name>
    <dbReference type="NCBI Taxonomy" id="412755"/>
    <lineage>
        <taxon>unclassified sequences</taxon>
        <taxon>metagenomes</taxon>
        <taxon>ecological metagenomes</taxon>
    </lineage>
</organism>